<gene>
    <name evidence="7" type="primary">ttgA</name>
    <name evidence="7" type="ORF">NCTC12871_00880</name>
</gene>
<evidence type="ECO:0000256" key="1">
    <source>
        <dbReference type="ARBA" id="ARBA00009477"/>
    </source>
</evidence>
<reference evidence="7 8" key="1">
    <citation type="submission" date="2018-12" db="EMBL/GenBank/DDBJ databases">
        <authorList>
            <consortium name="Pathogen Informatics"/>
        </authorList>
    </citation>
    <scope>NUCLEOTIDE SEQUENCE [LARGE SCALE GENOMIC DNA]</scope>
    <source>
        <strain evidence="7 8">NCTC12871</strain>
    </source>
</reference>
<evidence type="ECO:0000259" key="5">
    <source>
        <dbReference type="Pfam" id="PF25917"/>
    </source>
</evidence>
<feature type="transmembrane region" description="Helical" evidence="3">
    <location>
        <begin position="15"/>
        <end position="37"/>
    </location>
</feature>
<dbReference type="GO" id="GO:0030313">
    <property type="term" value="C:cell envelope"/>
    <property type="evidence" value="ECO:0007669"/>
    <property type="project" value="UniProtKB-SubCell"/>
</dbReference>
<dbReference type="RefSeq" id="WP_126599351.1">
    <property type="nucleotide sequence ID" value="NZ_LR134510.1"/>
</dbReference>
<accession>A0A448TTW1</accession>
<dbReference type="InterPro" id="IPR058792">
    <property type="entry name" value="Beta-barrel_RND_2"/>
</dbReference>
<evidence type="ECO:0000256" key="3">
    <source>
        <dbReference type="SAM" id="Phobius"/>
    </source>
</evidence>
<dbReference type="SUPFAM" id="SSF111369">
    <property type="entry name" value="HlyD-like secretion proteins"/>
    <property type="match status" value="1"/>
</dbReference>
<dbReference type="AlphaFoldDB" id="A0A448TTW1"/>
<dbReference type="Proteomes" id="UP000279799">
    <property type="component" value="Chromosome"/>
</dbReference>
<name>A0A448TTW1_9PAST</name>
<evidence type="ECO:0000313" key="7">
    <source>
        <dbReference type="EMBL" id="VEJ09427.1"/>
    </source>
</evidence>
<dbReference type="Pfam" id="PF25917">
    <property type="entry name" value="BSH_RND"/>
    <property type="match status" value="1"/>
</dbReference>
<organism evidence="7 8">
    <name type="scientific">Actinobacillus delphinicola</name>
    <dbReference type="NCBI Taxonomy" id="51161"/>
    <lineage>
        <taxon>Bacteria</taxon>
        <taxon>Pseudomonadati</taxon>
        <taxon>Pseudomonadota</taxon>
        <taxon>Gammaproteobacteria</taxon>
        <taxon>Pasteurellales</taxon>
        <taxon>Pasteurellaceae</taxon>
        <taxon>Actinobacillus</taxon>
    </lineage>
</organism>
<feature type="domain" description="Multidrug resistance protein MdtA-like alpha-helical hairpin" evidence="4">
    <location>
        <begin position="119"/>
        <end position="176"/>
    </location>
</feature>
<dbReference type="InterPro" id="IPR030190">
    <property type="entry name" value="MacA_alpha-hairpin_sf"/>
</dbReference>
<feature type="domain" description="Multidrug resistance protein MdtA-like barrel-sandwich hybrid" evidence="5">
    <location>
        <begin position="84"/>
        <end position="201"/>
    </location>
</feature>
<keyword evidence="2" id="KW-0175">Coiled coil</keyword>
<dbReference type="Gene3D" id="2.40.50.100">
    <property type="match status" value="1"/>
</dbReference>
<dbReference type="InterPro" id="IPR058624">
    <property type="entry name" value="MdtA-like_HH"/>
</dbReference>
<dbReference type="GO" id="GO:1990281">
    <property type="term" value="C:efflux pump complex"/>
    <property type="evidence" value="ECO:0007669"/>
    <property type="project" value="TreeGrafter"/>
</dbReference>
<dbReference type="Gene3D" id="6.10.140.1990">
    <property type="match status" value="1"/>
</dbReference>
<evidence type="ECO:0000313" key="8">
    <source>
        <dbReference type="Proteomes" id="UP000279799"/>
    </source>
</evidence>
<dbReference type="Pfam" id="PF25876">
    <property type="entry name" value="HH_MFP_RND"/>
    <property type="match status" value="1"/>
</dbReference>
<dbReference type="GO" id="GO:1990961">
    <property type="term" value="P:xenobiotic detoxification by transmembrane export across the plasma membrane"/>
    <property type="evidence" value="ECO:0007669"/>
    <property type="project" value="InterPro"/>
</dbReference>
<dbReference type="FunFam" id="2.40.30.170:FF:000010">
    <property type="entry name" value="Efflux RND transporter periplasmic adaptor subunit"/>
    <property type="match status" value="1"/>
</dbReference>
<dbReference type="Pfam" id="PF25954">
    <property type="entry name" value="Beta-barrel_RND_2"/>
    <property type="match status" value="1"/>
</dbReference>
<dbReference type="Gene3D" id="2.40.30.170">
    <property type="match status" value="1"/>
</dbReference>
<proteinExistence type="inferred from homology"/>
<dbReference type="InterPro" id="IPR006143">
    <property type="entry name" value="RND_pump_MFP"/>
</dbReference>
<keyword evidence="3" id="KW-0472">Membrane</keyword>
<keyword evidence="3" id="KW-1133">Transmembrane helix</keyword>
<dbReference type="OrthoDB" id="9806939at2"/>
<dbReference type="EMBL" id="LR134510">
    <property type="protein sequence ID" value="VEJ09427.1"/>
    <property type="molecule type" value="Genomic_DNA"/>
</dbReference>
<sequence>MSIEQTKKPPRKHGIILKIALIIILVIFIIMIGANFVKSYMTNKILSHLPQQAEPVTVETFKPQTWIPEIQTSATIRPNQGTMLQSQASGVVSEILVKSGQLVKKGEVLVRLDSHVEIAQLNASKAKLASVAQTYHSYVKLYKTQSVSKQELDNAKAAYDSLVASIKSMEAGINRRQIVAPFSGIAGIVKVNVGQFVNVGTDIIRVEDHSQMKVDFGISEKHLDLLHVGQKVLATTDAYPNQTFTATITAIDPAVDANTGLVEVQAVFKNQEKYPLMSGMFVRLSVQVSTEENQFVVPQIAVSYNMYGNFIYILSPLSKDEKDALANTQMFAQKRNLENVYRVKQTPITVLDRRSTYAHLAQDNFKFGERFVVGGMQRLNNNSLVYVENKPLIGVTPPKDPGNL</sequence>
<dbReference type="PANTHER" id="PTHR30469:SF11">
    <property type="entry name" value="BLL4320 PROTEIN"/>
    <property type="match status" value="1"/>
</dbReference>
<dbReference type="PANTHER" id="PTHR30469">
    <property type="entry name" value="MULTIDRUG RESISTANCE PROTEIN MDTA"/>
    <property type="match status" value="1"/>
</dbReference>
<dbReference type="InterPro" id="IPR058625">
    <property type="entry name" value="MdtA-like_BSH"/>
</dbReference>
<dbReference type="GO" id="GO:0015562">
    <property type="term" value="F:efflux transmembrane transporter activity"/>
    <property type="evidence" value="ECO:0007669"/>
    <property type="project" value="TreeGrafter"/>
</dbReference>
<dbReference type="KEGG" id="adp:NCTC12871_00880"/>
<dbReference type="NCBIfam" id="TIGR01730">
    <property type="entry name" value="RND_mfp"/>
    <property type="match status" value="1"/>
</dbReference>
<evidence type="ECO:0000259" key="4">
    <source>
        <dbReference type="Pfam" id="PF25876"/>
    </source>
</evidence>
<protein>
    <submittedName>
        <fullName evidence="7">RND family efflux transporter MFP subunit</fullName>
    </submittedName>
</protein>
<comment type="similarity">
    <text evidence="1">Belongs to the membrane fusion protein (MFP) (TC 8.A.1) family.</text>
</comment>
<keyword evidence="8" id="KW-1185">Reference proteome</keyword>
<dbReference type="GO" id="GO:0019898">
    <property type="term" value="C:extrinsic component of membrane"/>
    <property type="evidence" value="ECO:0007669"/>
    <property type="project" value="InterPro"/>
</dbReference>
<evidence type="ECO:0000256" key="2">
    <source>
        <dbReference type="ARBA" id="ARBA00023054"/>
    </source>
</evidence>
<feature type="domain" description="CusB-like beta-barrel" evidence="6">
    <location>
        <begin position="216"/>
        <end position="287"/>
    </location>
</feature>
<keyword evidence="3" id="KW-0812">Transmembrane</keyword>
<evidence type="ECO:0000259" key="6">
    <source>
        <dbReference type="Pfam" id="PF25954"/>
    </source>
</evidence>
<dbReference type="GO" id="GO:1990195">
    <property type="term" value="C:macrolide transmembrane transporter complex"/>
    <property type="evidence" value="ECO:0007669"/>
    <property type="project" value="InterPro"/>
</dbReference>